<dbReference type="eggNOG" id="COG0561">
    <property type="taxonomic scope" value="Bacteria"/>
</dbReference>
<organism evidence="9 10">
    <name type="scientific">Leadbetterella byssophila (strain DSM 17132 / JCM 16389 / KACC 11308 / NBRC 106382 / 4M15)</name>
    <dbReference type="NCBI Taxonomy" id="649349"/>
    <lineage>
        <taxon>Bacteria</taxon>
        <taxon>Pseudomonadati</taxon>
        <taxon>Bacteroidota</taxon>
        <taxon>Cytophagia</taxon>
        <taxon>Cytophagales</taxon>
        <taxon>Leadbetterellaceae</taxon>
        <taxon>Leadbetterella</taxon>
    </lineage>
</organism>
<evidence type="ECO:0000259" key="6">
    <source>
        <dbReference type="Pfam" id="PF00534"/>
    </source>
</evidence>
<dbReference type="EC" id="2.4.1.14" evidence="2"/>
<dbReference type="SUPFAM" id="SSF56784">
    <property type="entry name" value="HAD-like"/>
    <property type="match status" value="1"/>
</dbReference>
<dbReference type="InterPro" id="IPR023214">
    <property type="entry name" value="HAD_sf"/>
</dbReference>
<keyword evidence="10" id="KW-1185">Reference proteome</keyword>
<keyword evidence="4 9" id="KW-0808">Transferase</keyword>
<dbReference type="InterPro" id="IPR012821">
    <property type="entry name" value="Sucrose_P_synth_Pase-like_dom"/>
</dbReference>
<dbReference type="InterPro" id="IPR044161">
    <property type="entry name" value="SPS"/>
</dbReference>
<dbReference type="InterPro" id="IPR006380">
    <property type="entry name" value="SPP-like_dom"/>
</dbReference>
<accession>E4RUQ1</accession>
<dbReference type="SUPFAM" id="SSF53756">
    <property type="entry name" value="UDP-Glycosyltransferase/glycogen phosphorylase"/>
    <property type="match status" value="1"/>
</dbReference>
<gene>
    <name evidence="9" type="ordered locus">Lbys_0264</name>
</gene>
<dbReference type="Gene3D" id="3.40.50.1000">
    <property type="entry name" value="HAD superfamily/HAD-like"/>
    <property type="match status" value="1"/>
</dbReference>
<dbReference type="Pfam" id="PF00862">
    <property type="entry name" value="GT-B_Sucrose_synth"/>
    <property type="match status" value="1"/>
</dbReference>
<comment type="similarity">
    <text evidence="1">Belongs to the glycosyltransferase 1 family.</text>
</comment>
<dbReference type="Pfam" id="PF00534">
    <property type="entry name" value="Glycos_transf_1"/>
    <property type="match status" value="1"/>
</dbReference>
<dbReference type="HOGENOM" id="CLU_009583_24_0_10"/>
<dbReference type="InterPro" id="IPR001296">
    <property type="entry name" value="Glyco_trans_1"/>
</dbReference>
<proteinExistence type="inferred from homology"/>
<feature type="domain" description="Sucrose phosphatase-like" evidence="8">
    <location>
        <begin position="479"/>
        <end position="716"/>
    </location>
</feature>
<protein>
    <recommendedName>
        <fullName evidence="2">sucrose-phosphate synthase</fullName>
        <ecNumber evidence="2">2.4.1.14</ecNumber>
    </recommendedName>
</protein>
<dbReference type="eggNOG" id="COG0438">
    <property type="taxonomic scope" value="Bacteria"/>
</dbReference>
<sequence length="733" mass="83190">MKYYVQLFSPHGLIRHKNAEIGRDKDTGGQVKYVLELLEALSHDHRIRKIDLVTRKIVDKRVPSDYGREIEIVNDKARIVRIQCGGLLYKEKESLWNHLDEFVDKVIRFTEAQEDFPDVVHGHYADGNYIAGELSKVFNTIFIATGHSLGRNKKNILLREGLSAEKINTRFNIEKRIQVEENTLSMADAIIVSTQHEIASQYKLYENNGKARFQVIPPGINHHIFYPYFRAVMPGFTMSTEEEIATFRINSEIERFLFSPEKPLILSIGRADKRKNFETIINSYGKDKELQAMANLAIFAGVRKDISLMSPDEQETLTNLLLLMDKYDLYGKMAIPKKNDPFNEVPEIYRIAARKKGVFINATPGENFGLTIVESAACGLPVVASPTGGPKDIVENLENGLLVNVEKPEEIANGLKSVLADGQQWEEYSEKGIIRSKEMYSWDAHAKKYIQLLDSISEKEQKTETGKAPGNTLLKTPVYFISDLDGTLIEGEEAPGLSELVDFLKENNNRVVFGISTGRNVQLTREALSQHPLLSRAEIIICSVGTEIYYTSDFIADKGWEKHINYQWERKKLLEALNDHSALELQEEEAQTPHKLSYYIKGVFGDDQLAELYKMLDDKQLRAKIFVTDNTHLDLVPVRSGKGKALHYLSYKWKKPIQNFIVSGNGGNDIGMLGGRTNGIVVSNHSPELVVLKENSNVYFSKNPLAEGVLEGIRHYIKNRKHLYKILEENINT</sequence>
<evidence type="ECO:0000256" key="3">
    <source>
        <dbReference type="ARBA" id="ARBA00022676"/>
    </source>
</evidence>
<name>E4RUQ1_LEAB4</name>
<dbReference type="GO" id="GO:0046524">
    <property type="term" value="F:sucrose-phosphate synthase activity"/>
    <property type="evidence" value="ECO:0007669"/>
    <property type="project" value="UniProtKB-EC"/>
</dbReference>
<reference key="1">
    <citation type="submission" date="2010-11" db="EMBL/GenBank/DDBJ databases">
        <title>The complete genome of Leadbetterella byssophila DSM 17132.</title>
        <authorList>
            <consortium name="US DOE Joint Genome Institute (JGI-PGF)"/>
            <person name="Lucas S."/>
            <person name="Copeland A."/>
            <person name="Lapidus A."/>
            <person name="Glavina del Rio T."/>
            <person name="Dalin E."/>
            <person name="Tice H."/>
            <person name="Bruce D."/>
            <person name="Goodwin L."/>
            <person name="Pitluck S."/>
            <person name="Kyrpides N."/>
            <person name="Mavromatis K."/>
            <person name="Ivanova N."/>
            <person name="Teshima H."/>
            <person name="Brettin T."/>
            <person name="Detter J.C."/>
            <person name="Han C."/>
            <person name="Tapia R."/>
            <person name="Land M."/>
            <person name="Hauser L."/>
            <person name="Markowitz V."/>
            <person name="Cheng J.-F."/>
            <person name="Hugenholtz P."/>
            <person name="Woyke T."/>
            <person name="Wu D."/>
            <person name="Tindall B."/>
            <person name="Pomrenke H.G."/>
            <person name="Brambilla E."/>
            <person name="Klenk H.-P."/>
            <person name="Eisen J.A."/>
        </authorList>
    </citation>
    <scope>NUCLEOTIDE SEQUENCE [LARGE SCALE GENOMIC DNA]</scope>
    <source>
        <strain>DSM 17132</strain>
    </source>
</reference>
<evidence type="ECO:0000256" key="5">
    <source>
        <dbReference type="ARBA" id="ARBA00047471"/>
    </source>
</evidence>
<evidence type="ECO:0000256" key="4">
    <source>
        <dbReference type="ARBA" id="ARBA00022679"/>
    </source>
</evidence>
<feature type="domain" description="Sucrose synthase first GT-B" evidence="7">
    <location>
        <begin position="3"/>
        <end position="236"/>
    </location>
</feature>
<dbReference type="EMBL" id="CP002305">
    <property type="protein sequence ID" value="ADQ16052.1"/>
    <property type="molecule type" value="Genomic_DNA"/>
</dbReference>
<dbReference type="Pfam" id="PF05116">
    <property type="entry name" value="S6PP"/>
    <property type="match status" value="1"/>
</dbReference>
<dbReference type="Gene3D" id="3.90.1070.10">
    <property type="match status" value="1"/>
</dbReference>
<feature type="domain" description="Glycosyl transferase family 1" evidence="6">
    <location>
        <begin position="254"/>
        <end position="432"/>
    </location>
</feature>
<dbReference type="NCBIfam" id="TIGR02471">
    <property type="entry name" value="sucr_syn_bact_C"/>
    <property type="match status" value="1"/>
</dbReference>
<dbReference type="Proteomes" id="UP000007435">
    <property type="component" value="Chromosome"/>
</dbReference>
<dbReference type="Gene3D" id="3.40.50.2000">
    <property type="entry name" value="Glycogen Phosphorylase B"/>
    <property type="match status" value="2"/>
</dbReference>
<dbReference type="RefSeq" id="WP_013407107.1">
    <property type="nucleotide sequence ID" value="NC_014655.1"/>
</dbReference>
<reference evidence="9 10" key="2">
    <citation type="journal article" date="2011" name="Stand. Genomic Sci.">
        <title>Complete genome sequence of Leadbetterella byssophila type strain (4M15).</title>
        <authorList>
            <person name="Abt B."/>
            <person name="Teshima H."/>
            <person name="Lucas S."/>
            <person name="Lapidus A."/>
            <person name="Del Rio T.G."/>
            <person name="Nolan M."/>
            <person name="Tice H."/>
            <person name="Cheng J.F."/>
            <person name="Pitluck S."/>
            <person name="Liolios K."/>
            <person name="Pagani I."/>
            <person name="Ivanova N."/>
            <person name="Mavromatis K."/>
            <person name="Pati A."/>
            <person name="Tapia R."/>
            <person name="Han C."/>
            <person name="Goodwin L."/>
            <person name="Chen A."/>
            <person name="Palaniappan K."/>
            <person name="Land M."/>
            <person name="Hauser L."/>
            <person name="Chang Y.J."/>
            <person name="Jeffries C.D."/>
            <person name="Rohde M."/>
            <person name="Goker M."/>
            <person name="Tindall B.J."/>
            <person name="Detter J.C."/>
            <person name="Woyke T."/>
            <person name="Bristow J."/>
            <person name="Eisen J.A."/>
            <person name="Markowitz V."/>
            <person name="Hugenholtz P."/>
            <person name="Klenk H.P."/>
            <person name="Kyrpides N.C."/>
        </authorList>
    </citation>
    <scope>NUCLEOTIDE SEQUENCE [LARGE SCALE GENOMIC DNA]</scope>
    <source>
        <strain evidence="10">DSM 17132 / JCM 16389 / KACC 11308 / NBRC 106382 / 4M15</strain>
    </source>
</reference>
<keyword evidence="9" id="KW-0378">Hydrolase</keyword>
<keyword evidence="3 9" id="KW-0328">Glycosyltransferase</keyword>
<dbReference type="CAZy" id="GT4">
    <property type="family name" value="Glycosyltransferase Family 4"/>
</dbReference>
<evidence type="ECO:0000256" key="1">
    <source>
        <dbReference type="ARBA" id="ARBA00006530"/>
    </source>
</evidence>
<evidence type="ECO:0000259" key="7">
    <source>
        <dbReference type="Pfam" id="PF00862"/>
    </source>
</evidence>
<dbReference type="InterPro" id="IPR000368">
    <property type="entry name" value="Sucrose_synth_GT-B1"/>
</dbReference>
<dbReference type="GO" id="GO:0016787">
    <property type="term" value="F:hydrolase activity"/>
    <property type="evidence" value="ECO:0007669"/>
    <property type="project" value="UniProtKB-KW"/>
</dbReference>
<dbReference type="AlphaFoldDB" id="E4RUQ1"/>
<comment type="catalytic activity">
    <reaction evidence="5">
        <text>beta-D-fructose 6-phosphate + UDP-alpha-D-glucose = sucrose 6(F)-phosphate + UDP + H(+)</text>
        <dbReference type="Rhea" id="RHEA:22172"/>
        <dbReference type="ChEBI" id="CHEBI:15378"/>
        <dbReference type="ChEBI" id="CHEBI:57634"/>
        <dbReference type="ChEBI" id="CHEBI:57723"/>
        <dbReference type="ChEBI" id="CHEBI:58223"/>
        <dbReference type="ChEBI" id="CHEBI:58885"/>
        <dbReference type="EC" id="2.4.1.14"/>
    </reaction>
</comment>
<evidence type="ECO:0000259" key="8">
    <source>
        <dbReference type="Pfam" id="PF05116"/>
    </source>
</evidence>
<evidence type="ECO:0000313" key="10">
    <source>
        <dbReference type="Proteomes" id="UP000007435"/>
    </source>
</evidence>
<evidence type="ECO:0000313" key="9">
    <source>
        <dbReference type="EMBL" id="ADQ16052.1"/>
    </source>
</evidence>
<dbReference type="PANTHER" id="PTHR46039:SF5">
    <property type="entry name" value="SUCROSE-PHOSPHATE SYNTHASE 3-RELATED"/>
    <property type="match status" value="1"/>
</dbReference>
<evidence type="ECO:0000256" key="2">
    <source>
        <dbReference type="ARBA" id="ARBA00012536"/>
    </source>
</evidence>
<dbReference type="KEGG" id="lby:Lbys_0264"/>
<dbReference type="OrthoDB" id="9801609at2"/>
<dbReference type="PANTHER" id="PTHR46039">
    <property type="entry name" value="SUCROSE-PHOSPHATE SYNTHASE 3-RELATED"/>
    <property type="match status" value="1"/>
</dbReference>
<dbReference type="InterPro" id="IPR036412">
    <property type="entry name" value="HAD-like_sf"/>
</dbReference>
<dbReference type="STRING" id="649349.Lbys_0264"/>